<proteinExistence type="predicted"/>
<accession>A0ACC0GAJ7</accession>
<evidence type="ECO:0000313" key="2">
    <source>
        <dbReference type="Proteomes" id="UP001060215"/>
    </source>
</evidence>
<reference evidence="1 2" key="1">
    <citation type="journal article" date="2022" name="Plant J.">
        <title>Chromosome-level genome of Camellia lanceoleosa provides a valuable resource for understanding genome evolution and self-incompatibility.</title>
        <authorList>
            <person name="Gong W."/>
            <person name="Xiao S."/>
            <person name="Wang L."/>
            <person name="Liao Z."/>
            <person name="Chang Y."/>
            <person name="Mo W."/>
            <person name="Hu G."/>
            <person name="Li W."/>
            <person name="Zhao G."/>
            <person name="Zhu H."/>
            <person name="Hu X."/>
            <person name="Ji K."/>
            <person name="Xiang X."/>
            <person name="Song Q."/>
            <person name="Yuan D."/>
            <person name="Jin S."/>
            <person name="Zhang L."/>
        </authorList>
    </citation>
    <scope>NUCLEOTIDE SEQUENCE [LARGE SCALE GENOMIC DNA]</scope>
    <source>
        <strain evidence="1">SQ_2022a</strain>
    </source>
</reference>
<name>A0ACC0GAJ7_9ERIC</name>
<organism evidence="1 2">
    <name type="scientific">Camellia lanceoleosa</name>
    <dbReference type="NCBI Taxonomy" id="1840588"/>
    <lineage>
        <taxon>Eukaryota</taxon>
        <taxon>Viridiplantae</taxon>
        <taxon>Streptophyta</taxon>
        <taxon>Embryophyta</taxon>
        <taxon>Tracheophyta</taxon>
        <taxon>Spermatophyta</taxon>
        <taxon>Magnoliopsida</taxon>
        <taxon>eudicotyledons</taxon>
        <taxon>Gunneridae</taxon>
        <taxon>Pentapetalae</taxon>
        <taxon>asterids</taxon>
        <taxon>Ericales</taxon>
        <taxon>Theaceae</taxon>
        <taxon>Camellia</taxon>
    </lineage>
</organism>
<keyword evidence="2" id="KW-1185">Reference proteome</keyword>
<comment type="caution">
    <text evidence="1">The sequence shown here is derived from an EMBL/GenBank/DDBJ whole genome shotgun (WGS) entry which is preliminary data.</text>
</comment>
<dbReference type="EMBL" id="CM045767">
    <property type="protein sequence ID" value="KAI7997210.1"/>
    <property type="molecule type" value="Genomic_DNA"/>
</dbReference>
<sequence>MQEVAMGEHVAIMVATVAIGKVMHREKKEMRGKRGADKIGVSASHWVLRVSGFMKMSFYSAFYGVWMDKFGAILML</sequence>
<evidence type="ECO:0000313" key="1">
    <source>
        <dbReference type="EMBL" id="KAI7997210.1"/>
    </source>
</evidence>
<dbReference type="Proteomes" id="UP001060215">
    <property type="component" value="Chromosome 10"/>
</dbReference>
<gene>
    <name evidence="1" type="ORF">LOK49_LG10G01074</name>
</gene>
<protein>
    <submittedName>
        <fullName evidence="1">Uncharacterized protein</fullName>
    </submittedName>
</protein>